<reference evidence="1" key="1">
    <citation type="submission" date="2021-06" db="EMBL/GenBank/DDBJ databases">
        <title>Parelaphostrongylus tenuis whole genome reference sequence.</title>
        <authorList>
            <person name="Garwood T.J."/>
            <person name="Larsen P.A."/>
            <person name="Fountain-Jones N.M."/>
            <person name="Garbe J.R."/>
            <person name="Macchietto M.G."/>
            <person name="Kania S.A."/>
            <person name="Gerhold R.W."/>
            <person name="Richards J.E."/>
            <person name="Wolf T.M."/>
        </authorList>
    </citation>
    <scope>NUCLEOTIDE SEQUENCE</scope>
    <source>
        <strain evidence="1">MNPRO001-30</strain>
        <tissue evidence="1">Meninges</tissue>
    </source>
</reference>
<organism evidence="1 2">
    <name type="scientific">Parelaphostrongylus tenuis</name>
    <name type="common">Meningeal worm</name>
    <dbReference type="NCBI Taxonomy" id="148309"/>
    <lineage>
        <taxon>Eukaryota</taxon>
        <taxon>Metazoa</taxon>
        <taxon>Ecdysozoa</taxon>
        <taxon>Nematoda</taxon>
        <taxon>Chromadorea</taxon>
        <taxon>Rhabditida</taxon>
        <taxon>Rhabditina</taxon>
        <taxon>Rhabditomorpha</taxon>
        <taxon>Strongyloidea</taxon>
        <taxon>Metastrongylidae</taxon>
        <taxon>Parelaphostrongylus</taxon>
    </lineage>
</organism>
<dbReference type="AlphaFoldDB" id="A0AAD5MVI9"/>
<dbReference type="Proteomes" id="UP001196413">
    <property type="component" value="Unassembled WGS sequence"/>
</dbReference>
<evidence type="ECO:0000313" key="2">
    <source>
        <dbReference type="Proteomes" id="UP001196413"/>
    </source>
</evidence>
<accession>A0AAD5MVI9</accession>
<gene>
    <name evidence="1" type="ORF">KIN20_007417</name>
</gene>
<name>A0AAD5MVI9_PARTN</name>
<keyword evidence="2" id="KW-1185">Reference proteome</keyword>
<sequence length="131" mass="15318">MIFERDRKDARRSTKKSFASIDIGFDTVTKFPTTVSVGNEHPVKCNELILETITHRLLENSRRRIRSQNADHREHLLNICSPRKNERRLDLPIVQTVKGVLRQGCFDHFAAFVISLKIGKLRRIFKPRPIR</sequence>
<comment type="caution">
    <text evidence="1">The sequence shown here is derived from an EMBL/GenBank/DDBJ whole genome shotgun (WGS) entry which is preliminary data.</text>
</comment>
<dbReference type="EMBL" id="JAHQIW010001070">
    <property type="protein sequence ID" value="KAJ1351419.1"/>
    <property type="molecule type" value="Genomic_DNA"/>
</dbReference>
<protein>
    <submittedName>
        <fullName evidence="1">Uncharacterized protein</fullName>
    </submittedName>
</protein>
<proteinExistence type="predicted"/>
<evidence type="ECO:0000313" key="1">
    <source>
        <dbReference type="EMBL" id="KAJ1351419.1"/>
    </source>
</evidence>